<evidence type="ECO:0000313" key="6">
    <source>
        <dbReference type="EMBL" id="MFD1384578.1"/>
    </source>
</evidence>
<comment type="caution">
    <text evidence="6">The sequence shown here is derived from an EMBL/GenBank/DDBJ whole genome shotgun (WGS) entry which is preliminary data.</text>
</comment>
<dbReference type="Pfam" id="PF25917">
    <property type="entry name" value="BSH_RND"/>
    <property type="match status" value="1"/>
</dbReference>
<dbReference type="Gene3D" id="1.10.287.470">
    <property type="entry name" value="Helix hairpin bin"/>
    <property type="match status" value="1"/>
</dbReference>
<feature type="coiled-coil region" evidence="3">
    <location>
        <begin position="105"/>
        <end position="201"/>
    </location>
</feature>
<dbReference type="Gene3D" id="2.40.50.100">
    <property type="match status" value="1"/>
</dbReference>
<feature type="domain" description="Multidrug resistance protein MdtA-like barrel-sandwich hybrid" evidence="5">
    <location>
        <begin position="45"/>
        <end position="230"/>
    </location>
</feature>
<organism evidence="6 7">
    <name type="scientific">Rhodanobacter aciditrophus</name>
    <dbReference type="NCBI Taxonomy" id="1623218"/>
    <lineage>
        <taxon>Bacteria</taxon>
        <taxon>Pseudomonadati</taxon>
        <taxon>Pseudomonadota</taxon>
        <taxon>Gammaproteobacteria</taxon>
        <taxon>Lysobacterales</taxon>
        <taxon>Rhodanobacteraceae</taxon>
        <taxon>Rhodanobacter</taxon>
    </lineage>
</organism>
<reference evidence="7" key="1">
    <citation type="journal article" date="2019" name="Int. J. Syst. Evol. Microbiol.">
        <title>The Global Catalogue of Microorganisms (GCM) 10K type strain sequencing project: providing services to taxonomists for standard genome sequencing and annotation.</title>
        <authorList>
            <consortium name="The Broad Institute Genomics Platform"/>
            <consortium name="The Broad Institute Genome Sequencing Center for Infectious Disease"/>
            <person name="Wu L."/>
            <person name="Ma J."/>
        </authorList>
    </citation>
    <scope>NUCLEOTIDE SEQUENCE [LARGE SCALE GENOMIC DNA]</scope>
    <source>
        <strain evidence="7">JCM 30774</strain>
    </source>
</reference>
<evidence type="ECO:0000259" key="5">
    <source>
        <dbReference type="Pfam" id="PF25917"/>
    </source>
</evidence>
<dbReference type="RefSeq" id="WP_377368937.1">
    <property type="nucleotide sequence ID" value="NZ_JBHTMN010000017.1"/>
</dbReference>
<dbReference type="EMBL" id="JBHTMN010000017">
    <property type="protein sequence ID" value="MFD1384578.1"/>
    <property type="molecule type" value="Genomic_DNA"/>
</dbReference>
<dbReference type="Proteomes" id="UP001597059">
    <property type="component" value="Unassembled WGS sequence"/>
</dbReference>
<dbReference type="PANTHER" id="PTHR30367">
    <property type="entry name" value="P-HYDROXYBENZOIC ACID EFFLUX PUMP SUBUNIT AAEA-RELATED"/>
    <property type="match status" value="1"/>
</dbReference>
<keyword evidence="3" id="KW-0175">Coiled coil</keyword>
<proteinExistence type="inferred from homology"/>
<dbReference type="PANTHER" id="PTHR30367:SF6">
    <property type="entry name" value="SECRETION PROTEIN-RELATED"/>
    <property type="match status" value="1"/>
</dbReference>
<dbReference type="Pfam" id="PF25876">
    <property type="entry name" value="HH_MFP_RND"/>
    <property type="match status" value="1"/>
</dbReference>
<name>A0ABW4B2Y3_9GAMM</name>
<feature type="domain" description="Multidrug resistance protein MdtA-like alpha-helical hairpin" evidence="4">
    <location>
        <begin position="106"/>
        <end position="163"/>
    </location>
</feature>
<dbReference type="SUPFAM" id="SSF111369">
    <property type="entry name" value="HlyD-like secretion proteins"/>
    <property type="match status" value="2"/>
</dbReference>
<dbReference type="InterPro" id="IPR050393">
    <property type="entry name" value="MFP_Efflux_Pump"/>
</dbReference>
<dbReference type="InterPro" id="IPR058625">
    <property type="entry name" value="MdtA-like_BSH"/>
</dbReference>
<protein>
    <submittedName>
        <fullName evidence="6">HlyD family secretion protein</fullName>
    </submittedName>
</protein>
<dbReference type="InterPro" id="IPR058624">
    <property type="entry name" value="MdtA-like_HH"/>
</dbReference>
<evidence type="ECO:0000259" key="4">
    <source>
        <dbReference type="Pfam" id="PF25876"/>
    </source>
</evidence>
<accession>A0ABW4B2Y3</accession>
<evidence type="ECO:0000256" key="2">
    <source>
        <dbReference type="ARBA" id="ARBA00009477"/>
    </source>
</evidence>
<evidence type="ECO:0000256" key="3">
    <source>
        <dbReference type="SAM" id="Coils"/>
    </source>
</evidence>
<evidence type="ECO:0000313" key="7">
    <source>
        <dbReference type="Proteomes" id="UP001597059"/>
    </source>
</evidence>
<keyword evidence="7" id="KW-1185">Reference proteome</keyword>
<dbReference type="Gene3D" id="2.40.30.170">
    <property type="match status" value="1"/>
</dbReference>
<comment type="similarity">
    <text evidence="2">Belongs to the membrane fusion protein (MFP) (TC 8.A.1) family.</text>
</comment>
<gene>
    <name evidence="6" type="ORF">ACFQ45_14500</name>
</gene>
<evidence type="ECO:0000256" key="1">
    <source>
        <dbReference type="ARBA" id="ARBA00004167"/>
    </source>
</evidence>
<comment type="subcellular location">
    <subcellularLocation>
        <location evidence="1">Membrane</location>
        <topology evidence="1">Single-pass membrane protein</topology>
    </subcellularLocation>
</comment>
<sequence length="355" mass="39198">MTPDKHFNRWMKRALALFVVIFIYIVVTDVTIPMTSYATVQRPVISIAPQVSGEVIKVAVHNNQTVKQGDLLFAINPQDYQLAVQKAELELRKAYQSQATLHANIAEADANIAASKFELAEAERELNRLKSLQNKNMVSEQSVDQAQTQMKAARANLKAAQAKKSAIQIALGEDDQNNLDIHTAQNNLNDAKLDLERTRIRAPMDGVVSNLQLMQGMLAQSNQALLSLVVSGKDRITADFREKSIANVQPGTRALMVFDALPGQVFEGQLSSRDFGIAQGQTLANGVLATPDDSDRWVRDAQRIRTYIQQNDDTLPDTLISGSKATIMLMRSDSSILQAIGALQMHIVSALHYVY</sequence>